<dbReference type="InterPro" id="IPR028122">
    <property type="entry name" value="FAM24"/>
</dbReference>
<dbReference type="InParanoid" id="A0A6P3EJQ8"/>
<dbReference type="PANTHER" id="PTHR35860:SF1">
    <property type="entry name" value="PROTEIN FAM24A"/>
    <property type="match status" value="1"/>
</dbReference>
<evidence type="ECO:0000313" key="6">
    <source>
        <dbReference type="Proteomes" id="UP000515203"/>
    </source>
</evidence>
<comment type="similarity">
    <text evidence="2">Belongs to the FAM24 family.</text>
</comment>
<proteinExistence type="inferred from homology"/>
<evidence type="ECO:0000256" key="2">
    <source>
        <dbReference type="ARBA" id="ARBA00007386"/>
    </source>
</evidence>
<keyword evidence="5" id="KW-0812">Transmembrane</keyword>
<keyword evidence="5" id="KW-0472">Membrane</keyword>
<organism evidence="6 7">
    <name type="scientific">Octodon degus</name>
    <name type="common">Degu</name>
    <name type="synonym">Sciurus degus</name>
    <dbReference type="NCBI Taxonomy" id="10160"/>
    <lineage>
        <taxon>Eukaryota</taxon>
        <taxon>Metazoa</taxon>
        <taxon>Chordata</taxon>
        <taxon>Craniata</taxon>
        <taxon>Vertebrata</taxon>
        <taxon>Euteleostomi</taxon>
        <taxon>Mammalia</taxon>
        <taxon>Eutheria</taxon>
        <taxon>Euarchontoglires</taxon>
        <taxon>Glires</taxon>
        <taxon>Rodentia</taxon>
        <taxon>Hystricomorpha</taxon>
        <taxon>Octodontidae</taxon>
        <taxon>Octodon</taxon>
    </lineage>
</organism>
<gene>
    <name evidence="7" type="primary">LOC101572994</name>
</gene>
<protein>
    <submittedName>
        <fullName evidence="7">Protein FAM24A-like</fullName>
    </submittedName>
</protein>
<dbReference type="Pfam" id="PF15193">
    <property type="entry name" value="FAM24"/>
    <property type="match status" value="1"/>
</dbReference>
<evidence type="ECO:0000256" key="4">
    <source>
        <dbReference type="ARBA" id="ARBA00022729"/>
    </source>
</evidence>
<sequence>MTTSFDLRTMILIIICSAILLAMLVLTGVVICLYVNLTKAMKAAKEYDPEANLAKDRLMLAEAAMDSCPGLQYCDECKMYADYEPLPPCLCDMNEGL</sequence>
<evidence type="ECO:0000256" key="1">
    <source>
        <dbReference type="ARBA" id="ARBA00004613"/>
    </source>
</evidence>
<dbReference type="GO" id="GO:0005576">
    <property type="term" value="C:extracellular region"/>
    <property type="evidence" value="ECO:0007669"/>
    <property type="project" value="UniProtKB-SubCell"/>
</dbReference>
<reference evidence="7" key="1">
    <citation type="submission" date="2025-08" db="UniProtKB">
        <authorList>
            <consortium name="RefSeq"/>
        </authorList>
    </citation>
    <scope>IDENTIFICATION</scope>
</reference>
<name>A0A6P3EJQ8_OCTDE</name>
<dbReference type="AlphaFoldDB" id="A0A6P3EJQ8"/>
<comment type="subcellular location">
    <subcellularLocation>
        <location evidence="1">Secreted</location>
    </subcellularLocation>
</comment>
<dbReference type="PANTHER" id="PTHR35860">
    <property type="entry name" value="PROTEIN FAM24B"/>
    <property type="match status" value="1"/>
</dbReference>
<keyword evidence="5" id="KW-1133">Transmembrane helix</keyword>
<dbReference type="OrthoDB" id="9784605at2759"/>
<dbReference type="GeneID" id="101572994"/>
<evidence type="ECO:0000256" key="5">
    <source>
        <dbReference type="SAM" id="Phobius"/>
    </source>
</evidence>
<keyword evidence="6" id="KW-1185">Reference proteome</keyword>
<dbReference type="RefSeq" id="XP_004625802.1">
    <property type="nucleotide sequence ID" value="XM_004625745.2"/>
</dbReference>
<feature type="transmembrane region" description="Helical" evidence="5">
    <location>
        <begin position="12"/>
        <end position="35"/>
    </location>
</feature>
<evidence type="ECO:0000256" key="3">
    <source>
        <dbReference type="ARBA" id="ARBA00022525"/>
    </source>
</evidence>
<accession>A0A6P3EJQ8</accession>
<evidence type="ECO:0000313" key="7">
    <source>
        <dbReference type="RefSeq" id="XP_004625802.1"/>
    </source>
</evidence>
<dbReference type="Proteomes" id="UP000515203">
    <property type="component" value="Unplaced"/>
</dbReference>
<keyword evidence="4" id="KW-0732">Signal</keyword>
<keyword evidence="3" id="KW-0964">Secreted</keyword>
<dbReference type="FunCoup" id="A0A6P3EJQ8">
    <property type="interactions" value="2"/>
</dbReference>